<dbReference type="Proteomes" id="UP000290365">
    <property type="component" value="Chromosome"/>
</dbReference>
<sequence>MPRFQPSCGMFLHIGSLKFEFMPQPLSSQKKETVFVLEGGEAFIYKIRNIETKKLYALKVLKPAYCGKHIAYITDKTVPLSNIPGFFLVRRLCITTQNYPELIKAFPELEYAILMPWVEAPSWRCLLLDQAASERYTLMEARYLALATARALSSLEACGWAHTDIAGGNILLSPDRKRIELLDFEGMYVPGMPEPRRLSRGSPGYQHRHLGPQRQWCMEGDRFAGAILLTEMLTWWEPRVRTRAAEYTETLFCAEELQVPDTPIWQAVRNVLYFLHPDILALFDQAWNSLTLAACPDLATWTKVLVSVLA</sequence>
<gene>
    <name evidence="2" type="ORF">EPA93_09635</name>
</gene>
<dbReference type="AlphaFoldDB" id="A0A4P6JNF4"/>
<dbReference type="OrthoDB" id="2663482at2"/>
<dbReference type="GO" id="GO:0005524">
    <property type="term" value="F:ATP binding"/>
    <property type="evidence" value="ECO:0007669"/>
    <property type="project" value="InterPro"/>
</dbReference>
<proteinExistence type="predicted"/>
<dbReference type="Gene3D" id="1.10.510.10">
    <property type="entry name" value="Transferase(Phosphotransferase) domain 1"/>
    <property type="match status" value="1"/>
</dbReference>
<evidence type="ECO:0000313" key="2">
    <source>
        <dbReference type="EMBL" id="QBD76256.1"/>
    </source>
</evidence>
<dbReference type="InterPro" id="IPR011009">
    <property type="entry name" value="Kinase-like_dom_sf"/>
</dbReference>
<dbReference type="InterPro" id="IPR000719">
    <property type="entry name" value="Prot_kinase_dom"/>
</dbReference>
<reference evidence="2 3" key="1">
    <citation type="submission" date="2019-01" db="EMBL/GenBank/DDBJ databases">
        <title>Ktedonosporobacter rubrisoli SCAWS-G2.</title>
        <authorList>
            <person name="Huang Y."/>
            <person name="Yan B."/>
        </authorList>
    </citation>
    <scope>NUCLEOTIDE SEQUENCE [LARGE SCALE GENOMIC DNA]</scope>
    <source>
        <strain evidence="2 3">SCAWS-G2</strain>
    </source>
</reference>
<evidence type="ECO:0000313" key="3">
    <source>
        <dbReference type="Proteomes" id="UP000290365"/>
    </source>
</evidence>
<dbReference type="KEGG" id="kbs:EPA93_09635"/>
<protein>
    <recommendedName>
        <fullName evidence="1">Protein kinase domain-containing protein</fullName>
    </recommendedName>
</protein>
<keyword evidence="3" id="KW-1185">Reference proteome</keyword>
<dbReference type="GO" id="GO:0004672">
    <property type="term" value="F:protein kinase activity"/>
    <property type="evidence" value="ECO:0007669"/>
    <property type="project" value="InterPro"/>
</dbReference>
<dbReference type="PROSITE" id="PS50011">
    <property type="entry name" value="PROTEIN_KINASE_DOM"/>
    <property type="match status" value="1"/>
</dbReference>
<evidence type="ECO:0000259" key="1">
    <source>
        <dbReference type="PROSITE" id="PS50011"/>
    </source>
</evidence>
<dbReference type="RefSeq" id="WP_129886868.1">
    <property type="nucleotide sequence ID" value="NZ_CP035758.1"/>
</dbReference>
<dbReference type="SUPFAM" id="SSF56112">
    <property type="entry name" value="Protein kinase-like (PK-like)"/>
    <property type="match status" value="1"/>
</dbReference>
<feature type="domain" description="Protein kinase" evidence="1">
    <location>
        <begin position="30"/>
        <end position="310"/>
    </location>
</feature>
<organism evidence="2 3">
    <name type="scientific">Ktedonosporobacter rubrisoli</name>
    <dbReference type="NCBI Taxonomy" id="2509675"/>
    <lineage>
        <taxon>Bacteria</taxon>
        <taxon>Bacillati</taxon>
        <taxon>Chloroflexota</taxon>
        <taxon>Ktedonobacteria</taxon>
        <taxon>Ktedonobacterales</taxon>
        <taxon>Ktedonosporobacteraceae</taxon>
        <taxon>Ktedonosporobacter</taxon>
    </lineage>
</organism>
<dbReference type="EMBL" id="CP035758">
    <property type="protein sequence ID" value="QBD76256.1"/>
    <property type="molecule type" value="Genomic_DNA"/>
</dbReference>
<accession>A0A4P6JNF4</accession>
<name>A0A4P6JNF4_KTERU</name>